<keyword evidence="3" id="KW-1185">Reference proteome</keyword>
<dbReference type="PANTHER" id="PTHR34606:SF15">
    <property type="entry name" value="BON DOMAIN-CONTAINING PROTEIN"/>
    <property type="match status" value="1"/>
</dbReference>
<organism evidence="2 3">
    <name type="scientific">Mangrovivirga cuniculi</name>
    <dbReference type="NCBI Taxonomy" id="2715131"/>
    <lineage>
        <taxon>Bacteria</taxon>
        <taxon>Pseudomonadati</taxon>
        <taxon>Bacteroidota</taxon>
        <taxon>Cytophagia</taxon>
        <taxon>Cytophagales</taxon>
        <taxon>Mangrovivirgaceae</taxon>
        <taxon>Mangrovivirga</taxon>
    </lineage>
</organism>
<dbReference type="InterPro" id="IPR007055">
    <property type="entry name" value="BON_dom"/>
</dbReference>
<dbReference type="KEGG" id="fpf:DCC35_19300"/>
<dbReference type="EMBL" id="CP028923">
    <property type="protein sequence ID" value="QCK16727.1"/>
    <property type="molecule type" value="Genomic_DNA"/>
</dbReference>
<dbReference type="PANTHER" id="PTHR34606">
    <property type="entry name" value="BON DOMAIN-CONTAINING PROTEIN"/>
    <property type="match status" value="1"/>
</dbReference>
<evidence type="ECO:0000259" key="1">
    <source>
        <dbReference type="PROSITE" id="PS50914"/>
    </source>
</evidence>
<dbReference type="OrthoDB" id="870892at2"/>
<dbReference type="PROSITE" id="PS50914">
    <property type="entry name" value="BON"/>
    <property type="match status" value="1"/>
</dbReference>
<name>A0A4D7JQ09_9BACT</name>
<dbReference type="PROSITE" id="PS51257">
    <property type="entry name" value="PROKAR_LIPOPROTEIN"/>
    <property type="match status" value="1"/>
</dbReference>
<sequence length="164" mass="17540">MMRPKYRPIIVLMILIMSACGPSDGELTEAVRAELEGVEGMENVEVAVDASIAQLTGQVESEEMKETAAGIAGNVEGITEVANSIIVDVSMDNTVDSVSMSDSELKEKVKANFQEYQLDNINIEVDNGVVTLTGEIPAEELQTVMSAAMESGADKVINKLTVTE</sequence>
<evidence type="ECO:0000313" key="2">
    <source>
        <dbReference type="EMBL" id="QCK16727.1"/>
    </source>
</evidence>
<evidence type="ECO:0000313" key="3">
    <source>
        <dbReference type="Proteomes" id="UP000298616"/>
    </source>
</evidence>
<dbReference type="RefSeq" id="WP_137092319.1">
    <property type="nucleotide sequence ID" value="NZ_CP028923.1"/>
</dbReference>
<proteinExistence type="predicted"/>
<accession>A0A4D7JQ09</accession>
<dbReference type="Pfam" id="PF04972">
    <property type="entry name" value="BON"/>
    <property type="match status" value="2"/>
</dbReference>
<dbReference type="AlphaFoldDB" id="A0A4D7JQ09"/>
<reference evidence="2 3" key="1">
    <citation type="submission" date="2018-04" db="EMBL/GenBank/DDBJ databases">
        <title>Complete genome uncultured novel isolate.</title>
        <authorList>
            <person name="Merlino G."/>
        </authorList>
    </citation>
    <scope>NUCLEOTIDE SEQUENCE [LARGE SCALE GENOMIC DNA]</scope>
    <source>
        <strain evidence="3">R1DC9</strain>
    </source>
</reference>
<dbReference type="InterPro" id="IPR051686">
    <property type="entry name" value="Lipoprotein_DolP"/>
</dbReference>
<dbReference type="Proteomes" id="UP000298616">
    <property type="component" value="Chromosome"/>
</dbReference>
<feature type="domain" description="BON" evidence="1">
    <location>
        <begin position="23"/>
        <end position="89"/>
    </location>
</feature>
<dbReference type="Gene3D" id="3.30.1340.30">
    <property type="match status" value="2"/>
</dbReference>
<protein>
    <recommendedName>
        <fullName evidence="1">BON domain-containing protein</fullName>
    </recommendedName>
</protein>
<gene>
    <name evidence="2" type="ORF">DCC35_19300</name>
</gene>